<gene>
    <name evidence="1" type="ORF">LHCIRMBIA104_00930</name>
</gene>
<sequence>MTTYKKKLESKKLSGRDALYRDKIWFKEFEKTRMDFKSRS</sequence>
<proteinExistence type="predicted"/>
<evidence type="ECO:0000313" key="2">
    <source>
        <dbReference type="Proteomes" id="UP000017247"/>
    </source>
</evidence>
<dbReference type="AlphaFoldDB" id="U6FBN6"/>
<accession>U6FBN6</accession>
<reference evidence="1" key="1">
    <citation type="submission" date="2013-09" db="EMBL/GenBank/DDBJ databases">
        <title>Draft Genome Sequence of five Lactobacillus helveticus strains CIRM-BIA 101T, 103, 104, 951 and 953 isolated from milk product.</title>
        <authorList>
            <person name="Valence F."/>
            <person name="Chuat V."/>
            <person name="Ma L."/>
            <person name="Creno S."/>
            <person name="Falentin H."/>
            <person name="Lortal S."/>
            <person name="Bizet C."/>
            <person name="Clermont D."/>
            <person name="Loux V."/>
            <person name="Bouchier C."/>
            <person name="Cousin S."/>
        </authorList>
    </citation>
    <scope>NUCLEOTIDE SEQUENCE [LARGE SCALE GENOMIC DNA]</scope>
    <source>
        <strain evidence="1">CIRM-BIA 104</strain>
    </source>
</reference>
<evidence type="ECO:0000313" key="1">
    <source>
        <dbReference type="EMBL" id="CDI61598.1"/>
    </source>
</evidence>
<dbReference type="EMBL" id="CBUL010000223">
    <property type="protein sequence ID" value="CDI61598.1"/>
    <property type="molecule type" value="Genomic_DNA"/>
</dbReference>
<name>U6FBN6_LACHE</name>
<comment type="caution">
    <text evidence="1">The sequence shown here is derived from an EMBL/GenBank/DDBJ whole genome shotgun (WGS) entry which is preliminary data.</text>
</comment>
<organism evidence="1 2">
    <name type="scientific">Lactobacillus helveticus CIRM-BIA 104</name>
    <dbReference type="NCBI Taxonomy" id="1226333"/>
    <lineage>
        <taxon>Bacteria</taxon>
        <taxon>Bacillati</taxon>
        <taxon>Bacillota</taxon>
        <taxon>Bacilli</taxon>
        <taxon>Lactobacillales</taxon>
        <taxon>Lactobacillaceae</taxon>
        <taxon>Lactobacillus</taxon>
    </lineage>
</organism>
<dbReference type="Proteomes" id="UP000017247">
    <property type="component" value="Unassembled WGS sequence"/>
</dbReference>
<dbReference type="HOGENOM" id="CLU_3291498_0_0_9"/>
<protein>
    <submittedName>
        <fullName evidence="1">Uncharacterized protein</fullName>
    </submittedName>
</protein>